<reference evidence="8 9" key="1">
    <citation type="submission" date="2016-10" db="EMBL/GenBank/DDBJ databases">
        <authorList>
            <person name="de Groot N.N."/>
        </authorList>
    </citation>
    <scope>NUCLEOTIDE SEQUENCE [LARGE SCALE GENOMIC DNA]</scope>
    <source>
        <strain evidence="8 9">JCM 18415</strain>
    </source>
</reference>
<dbReference type="OrthoDB" id="9796140at2"/>
<dbReference type="NCBIfam" id="TIGR00250">
    <property type="entry name" value="RNAse_H_YqgF"/>
    <property type="match status" value="1"/>
</dbReference>
<dbReference type="PANTHER" id="PTHR33317:SF4">
    <property type="entry name" value="POLYNUCLEOTIDYL TRANSFERASE, RIBONUCLEASE H-LIKE SUPERFAMILY PROTEIN"/>
    <property type="match status" value="1"/>
</dbReference>
<comment type="subcellular location">
    <subcellularLocation>
        <location evidence="5">Cytoplasm</location>
    </subcellularLocation>
</comment>
<dbReference type="PANTHER" id="PTHR33317">
    <property type="entry name" value="POLYNUCLEOTIDYL TRANSFERASE, RIBONUCLEASE H-LIKE SUPERFAMILY PROTEIN"/>
    <property type="match status" value="1"/>
</dbReference>
<evidence type="ECO:0000256" key="3">
    <source>
        <dbReference type="ARBA" id="ARBA00022722"/>
    </source>
</evidence>
<dbReference type="HAMAP" id="MF_00651">
    <property type="entry name" value="Nuclease_YqgF"/>
    <property type="match status" value="1"/>
</dbReference>
<evidence type="ECO:0000313" key="8">
    <source>
        <dbReference type="EMBL" id="SFQ86970.1"/>
    </source>
</evidence>
<evidence type="ECO:0000313" key="10">
    <source>
        <dbReference type="Proteomes" id="UP001281217"/>
    </source>
</evidence>
<dbReference type="InterPro" id="IPR012337">
    <property type="entry name" value="RNaseH-like_sf"/>
</dbReference>
<dbReference type="InterPro" id="IPR005227">
    <property type="entry name" value="YqgF"/>
</dbReference>
<dbReference type="InterPro" id="IPR006641">
    <property type="entry name" value="YqgF/RNaseH-like_dom"/>
</dbReference>
<keyword evidence="4 5" id="KW-0378">Hydrolase</keyword>
<reference evidence="7" key="3">
    <citation type="submission" date="2024-05" db="EMBL/GenBank/DDBJ databases">
        <authorList>
            <person name="de Witt J."/>
        </authorList>
    </citation>
    <scope>NUCLEOTIDE SEQUENCE</scope>
    <source>
        <strain evidence="7">FZJ</strain>
    </source>
</reference>
<dbReference type="AlphaFoldDB" id="A0A1I6C1A2"/>
<name>A0A1I6C1A2_9GAMM</name>
<evidence type="ECO:0000256" key="4">
    <source>
        <dbReference type="ARBA" id="ARBA00022801"/>
    </source>
</evidence>
<keyword evidence="3 5" id="KW-0540">Nuclease</keyword>
<reference evidence="10" key="2">
    <citation type="submission" date="2023-07" db="EMBL/GenBank/DDBJ databases">
        <authorList>
            <person name="de Witt J."/>
        </authorList>
    </citation>
    <scope>NUCLEOTIDE SEQUENCE [LARGE SCALE GENOMIC DNA]</scope>
    <source>
        <strain evidence="10">FZJ</strain>
    </source>
</reference>
<dbReference type="EC" id="3.1.-.-" evidence="5"/>
<dbReference type="STRING" id="1002526.SAMN05216578_11064"/>
<keyword evidence="10" id="KW-1185">Reference proteome</keyword>
<dbReference type="GO" id="GO:0016788">
    <property type="term" value="F:hydrolase activity, acting on ester bonds"/>
    <property type="evidence" value="ECO:0007669"/>
    <property type="project" value="UniProtKB-UniRule"/>
</dbReference>
<dbReference type="GO" id="GO:0000967">
    <property type="term" value="P:rRNA 5'-end processing"/>
    <property type="evidence" value="ECO:0007669"/>
    <property type="project" value="UniProtKB-UniRule"/>
</dbReference>
<feature type="domain" description="YqgF/RNase H-like" evidence="6">
    <location>
        <begin position="6"/>
        <end position="106"/>
    </location>
</feature>
<dbReference type="Pfam" id="PF03652">
    <property type="entry name" value="RuvX"/>
    <property type="match status" value="1"/>
</dbReference>
<keyword evidence="1 5" id="KW-0963">Cytoplasm</keyword>
<dbReference type="Proteomes" id="UP001281217">
    <property type="component" value="Unassembled WGS sequence"/>
</dbReference>
<protein>
    <recommendedName>
        <fullName evidence="5">Putative pre-16S rRNA nuclease</fullName>
        <ecNumber evidence="5">3.1.-.-</ecNumber>
    </recommendedName>
</protein>
<comment type="function">
    <text evidence="5">Could be a nuclease involved in processing of the 5'-end of pre-16S rRNA.</text>
</comment>
<dbReference type="GO" id="GO:0005829">
    <property type="term" value="C:cytosol"/>
    <property type="evidence" value="ECO:0007669"/>
    <property type="project" value="TreeGrafter"/>
</dbReference>
<accession>A0A1I6C1A2</accession>
<dbReference type="EMBL" id="JAVRDO010000005">
    <property type="protein sequence ID" value="MDX9687943.1"/>
    <property type="molecule type" value="Genomic_DNA"/>
</dbReference>
<dbReference type="Proteomes" id="UP000242815">
    <property type="component" value="Unassembled WGS sequence"/>
</dbReference>
<dbReference type="RefSeq" id="WP_090540216.1">
    <property type="nucleotide sequence ID" value="NZ_FOYD01000010.1"/>
</dbReference>
<dbReference type="CDD" id="cd16964">
    <property type="entry name" value="YqgF"/>
    <property type="match status" value="1"/>
</dbReference>
<dbReference type="SUPFAM" id="SSF53098">
    <property type="entry name" value="Ribonuclease H-like"/>
    <property type="match status" value="1"/>
</dbReference>
<dbReference type="InterPro" id="IPR037027">
    <property type="entry name" value="YqgF/RNaseH-like_dom_sf"/>
</dbReference>
<proteinExistence type="inferred from homology"/>
<evidence type="ECO:0000256" key="2">
    <source>
        <dbReference type="ARBA" id="ARBA00022517"/>
    </source>
</evidence>
<keyword evidence="2 5" id="KW-0690">Ribosome biogenesis</keyword>
<gene>
    <name evidence="7" type="primary">ruvX</name>
    <name evidence="7" type="ORF">RED13_002386</name>
    <name evidence="8" type="ORF">SAMN05216578_11064</name>
</gene>
<dbReference type="EMBL" id="FOYD01000010">
    <property type="protein sequence ID" value="SFQ86970.1"/>
    <property type="molecule type" value="Genomic_DNA"/>
</dbReference>
<evidence type="ECO:0000259" key="6">
    <source>
        <dbReference type="SMART" id="SM00732"/>
    </source>
</evidence>
<sequence>MTAIPQRVLGFDYGTRQIGVAVGQTLTGNARPLRELRARDGVPDWEQIAALLREWEPDALVVGLPLNMDGTPSEMSARAQKFARRLHGRFQLPVHCIDERLSTFEAKQTLRESGRRTPASYRDNPVDSLAAALLLETWLASQTKET</sequence>
<comment type="similarity">
    <text evidence="5">Belongs to the YqgF HJR family.</text>
</comment>
<dbReference type="Gene3D" id="3.30.420.140">
    <property type="entry name" value="YqgF/RNase H-like domain"/>
    <property type="match status" value="1"/>
</dbReference>
<evidence type="ECO:0000256" key="5">
    <source>
        <dbReference type="HAMAP-Rule" id="MF_00651"/>
    </source>
</evidence>
<dbReference type="GO" id="GO:0004518">
    <property type="term" value="F:nuclease activity"/>
    <property type="evidence" value="ECO:0007669"/>
    <property type="project" value="UniProtKB-KW"/>
</dbReference>
<dbReference type="SMART" id="SM00732">
    <property type="entry name" value="YqgFc"/>
    <property type="match status" value="1"/>
</dbReference>
<evidence type="ECO:0000256" key="1">
    <source>
        <dbReference type="ARBA" id="ARBA00022490"/>
    </source>
</evidence>
<evidence type="ECO:0000313" key="7">
    <source>
        <dbReference type="EMBL" id="MDX9687943.1"/>
    </source>
</evidence>
<organism evidence="8 9">
    <name type="scientific">Halopseudomonas formosensis</name>
    <dbReference type="NCBI Taxonomy" id="1002526"/>
    <lineage>
        <taxon>Bacteria</taxon>
        <taxon>Pseudomonadati</taxon>
        <taxon>Pseudomonadota</taxon>
        <taxon>Gammaproteobacteria</taxon>
        <taxon>Pseudomonadales</taxon>
        <taxon>Pseudomonadaceae</taxon>
        <taxon>Halopseudomonas</taxon>
    </lineage>
</organism>
<evidence type="ECO:0000313" key="9">
    <source>
        <dbReference type="Proteomes" id="UP000242815"/>
    </source>
</evidence>